<dbReference type="KEGG" id="aau:AAur_1377"/>
<keyword evidence="1" id="KW-0472">Membrane</keyword>
<dbReference type="AlphaFoldDB" id="A1R4J3"/>
<feature type="transmembrane region" description="Helical" evidence="1">
    <location>
        <begin position="57"/>
        <end position="76"/>
    </location>
</feature>
<evidence type="ECO:0000313" key="2">
    <source>
        <dbReference type="EMBL" id="ABM06609.1"/>
    </source>
</evidence>
<proteinExistence type="predicted"/>
<dbReference type="EMBL" id="CP000474">
    <property type="protein sequence ID" value="ABM06609.1"/>
    <property type="molecule type" value="Genomic_DNA"/>
</dbReference>
<dbReference type="STRING" id="290340.AAur_1377"/>
<evidence type="ECO:0000313" key="3">
    <source>
        <dbReference type="Proteomes" id="UP000000637"/>
    </source>
</evidence>
<dbReference type="RefSeq" id="WP_011774102.1">
    <property type="nucleotide sequence ID" value="NC_008711.1"/>
</dbReference>
<dbReference type="Proteomes" id="UP000000637">
    <property type="component" value="Chromosome"/>
</dbReference>
<sequence length="77" mass="8631">MVSVYNYFRKHQRYGSNWWIKAAPVVGRLGVLCVVILMIQYLGTTVGQTSESLLFKLIPYIAAALFLAGTGFALYLK</sequence>
<reference evidence="2 3" key="1">
    <citation type="journal article" date="2006" name="PLoS Genet.">
        <title>Secrets of soil survival revealed by the genome sequence of Arthrobacter aurescens TC1.</title>
        <authorList>
            <person name="Mongodin E.F."/>
            <person name="Shapir N."/>
            <person name="Daugherty S.C."/>
            <person name="DeBoy R.T."/>
            <person name="Emerson J.B."/>
            <person name="Shvartzbeyn A."/>
            <person name="Radune D."/>
            <person name="Vamathevan J."/>
            <person name="Riggs F."/>
            <person name="Grinberg V."/>
            <person name="Khouri H."/>
            <person name="Wackett L.P."/>
            <person name="Nelson K.E."/>
            <person name="Sadowsky M.J."/>
        </authorList>
    </citation>
    <scope>NUCLEOTIDE SEQUENCE [LARGE SCALE GENOMIC DNA]</scope>
    <source>
        <strain evidence="2 3">TC1</strain>
    </source>
</reference>
<evidence type="ECO:0000256" key="1">
    <source>
        <dbReference type="SAM" id="Phobius"/>
    </source>
</evidence>
<dbReference type="HOGENOM" id="CLU_2630444_0_0_11"/>
<name>A1R4J3_PAEAT</name>
<feature type="transmembrane region" description="Helical" evidence="1">
    <location>
        <begin position="18"/>
        <end position="42"/>
    </location>
</feature>
<gene>
    <name evidence="2" type="ordered locus">AAur_1377</name>
</gene>
<keyword evidence="3" id="KW-1185">Reference proteome</keyword>
<accession>A1R4J3</accession>
<keyword evidence="1" id="KW-0812">Transmembrane</keyword>
<protein>
    <submittedName>
        <fullName evidence="2">Membrane protein</fullName>
    </submittedName>
</protein>
<organism evidence="2 3">
    <name type="scientific">Paenarthrobacter aurescens (strain TC1)</name>
    <dbReference type="NCBI Taxonomy" id="290340"/>
    <lineage>
        <taxon>Bacteria</taxon>
        <taxon>Bacillati</taxon>
        <taxon>Actinomycetota</taxon>
        <taxon>Actinomycetes</taxon>
        <taxon>Micrococcales</taxon>
        <taxon>Micrococcaceae</taxon>
        <taxon>Paenarthrobacter</taxon>
    </lineage>
</organism>
<keyword evidence="1" id="KW-1133">Transmembrane helix</keyword>